<reference evidence="8" key="1">
    <citation type="journal article" date="2023" name="Mol. Phylogenet. Evol.">
        <title>Genome-scale phylogeny and comparative genomics of the fungal order Sordariales.</title>
        <authorList>
            <person name="Hensen N."/>
            <person name="Bonometti L."/>
            <person name="Westerberg I."/>
            <person name="Brannstrom I.O."/>
            <person name="Guillou S."/>
            <person name="Cros-Aarteil S."/>
            <person name="Calhoun S."/>
            <person name="Haridas S."/>
            <person name="Kuo A."/>
            <person name="Mondo S."/>
            <person name="Pangilinan J."/>
            <person name="Riley R."/>
            <person name="LaButti K."/>
            <person name="Andreopoulos B."/>
            <person name="Lipzen A."/>
            <person name="Chen C."/>
            <person name="Yan M."/>
            <person name="Daum C."/>
            <person name="Ng V."/>
            <person name="Clum A."/>
            <person name="Steindorff A."/>
            <person name="Ohm R.A."/>
            <person name="Martin F."/>
            <person name="Silar P."/>
            <person name="Natvig D.O."/>
            <person name="Lalanne C."/>
            <person name="Gautier V."/>
            <person name="Ament-Velasquez S.L."/>
            <person name="Kruys A."/>
            <person name="Hutchinson M.I."/>
            <person name="Powell A.J."/>
            <person name="Barry K."/>
            <person name="Miller A.N."/>
            <person name="Grigoriev I.V."/>
            <person name="Debuchy R."/>
            <person name="Gladieux P."/>
            <person name="Hiltunen Thoren M."/>
            <person name="Johannesson H."/>
        </authorList>
    </citation>
    <scope>NUCLEOTIDE SEQUENCE</scope>
    <source>
        <strain evidence="8">FGSC 1904</strain>
    </source>
</reference>
<dbReference type="InterPro" id="IPR001138">
    <property type="entry name" value="Zn2Cys6_DnaBD"/>
</dbReference>
<dbReference type="EMBL" id="JAUTDP010000009">
    <property type="protein sequence ID" value="KAK3396691.1"/>
    <property type="molecule type" value="Genomic_DNA"/>
</dbReference>
<dbReference type="AlphaFoldDB" id="A0AAE0PB29"/>
<comment type="subcellular location">
    <subcellularLocation>
        <location evidence="1">Nucleus</location>
    </subcellularLocation>
</comment>
<evidence type="ECO:0000313" key="9">
    <source>
        <dbReference type="Proteomes" id="UP001281003"/>
    </source>
</evidence>
<proteinExistence type="predicted"/>
<feature type="region of interest" description="Disordered" evidence="6">
    <location>
        <begin position="766"/>
        <end position="788"/>
    </location>
</feature>
<evidence type="ECO:0000256" key="3">
    <source>
        <dbReference type="ARBA" id="ARBA00023125"/>
    </source>
</evidence>
<evidence type="ECO:0000256" key="4">
    <source>
        <dbReference type="ARBA" id="ARBA00023163"/>
    </source>
</evidence>
<evidence type="ECO:0000259" key="7">
    <source>
        <dbReference type="PROSITE" id="PS00463"/>
    </source>
</evidence>
<dbReference type="InterPro" id="IPR036864">
    <property type="entry name" value="Zn2-C6_fun-type_DNA-bd_sf"/>
</dbReference>
<dbReference type="GO" id="GO:0000976">
    <property type="term" value="F:transcription cis-regulatory region binding"/>
    <property type="evidence" value="ECO:0007669"/>
    <property type="project" value="TreeGrafter"/>
</dbReference>
<dbReference type="SUPFAM" id="SSF57701">
    <property type="entry name" value="Zn2/Cys6 DNA-binding domain"/>
    <property type="match status" value="1"/>
</dbReference>
<keyword evidence="2" id="KW-0805">Transcription regulation</keyword>
<accession>A0AAE0PB29</accession>
<comment type="caution">
    <text evidence="8">The sequence shown here is derived from an EMBL/GenBank/DDBJ whole genome shotgun (WGS) entry which is preliminary data.</text>
</comment>
<feature type="non-terminal residue" evidence="8">
    <location>
        <position position="1"/>
    </location>
</feature>
<organism evidence="8 9">
    <name type="scientific">Sordaria brevicollis</name>
    <dbReference type="NCBI Taxonomy" id="83679"/>
    <lineage>
        <taxon>Eukaryota</taxon>
        <taxon>Fungi</taxon>
        <taxon>Dikarya</taxon>
        <taxon>Ascomycota</taxon>
        <taxon>Pezizomycotina</taxon>
        <taxon>Sordariomycetes</taxon>
        <taxon>Sordariomycetidae</taxon>
        <taxon>Sordariales</taxon>
        <taxon>Sordariaceae</taxon>
        <taxon>Sordaria</taxon>
    </lineage>
</organism>
<feature type="compositionally biased region" description="Polar residues" evidence="6">
    <location>
        <begin position="69"/>
        <end position="78"/>
    </location>
</feature>
<protein>
    <recommendedName>
        <fullName evidence="7">Zn(2)-C6 fungal-type domain-containing protein</fullName>
    </recommendedName>
</protein>
<feature type="compositionally biased region" description="Low complexity" evidence="6">
    <location>
        <begin position="112"/>
        <end position="132"/>
    </location>
</feature>
<evidence type="ECO:0000256" key="1">
    <source>
        <dbReference type="ARBA" id="ARBA00004123"/>
    </source>
</evidence>
<keyword evidence="4" id="KW-0804">Transcription</keyword>
<sequence length="788" mass="84343">MNKSKSPIPTTKWGTACAQCAAAKAKCSRQLSDAPGSKCDRCERLLKTCTEQVQKPRKPRQARMRFVSQKESTANSHCGDTCGSLIPHSTFTSTASTTGFISHPSASSDIQTQTQRQTSRSATSSPSLSVTLSPPPLPPSSVTRTSIPPPLDNLNFPGNRPRSPSNPTTAAACDEDALSIYITQIQPFFPFILVPGNVNAQALAAERPLLMGAIRLAAATIQTATTTGTYRVPDSGFVRKQVYNFIQHVSSCVMVKGEGEGEGNLETLMAVVIVLGRWRWWCVRHGGSGRFNGLLGVAEGLVGGWEGIRGGGEGDQNGEERVTDDERRLLLGVWYLRSCAATNLSQLLPTSLSPYMNQCLHDLEMSSHQSDRVLVQLIKIQHLEQRIARLNEELLATIPKGDESGAMNRIAGLRNEWEVLNRASQSELMQNPLITSHLRTTFLRLHSPLLTHPPTPLTHLYASALGINFPSRAIGTTAMMLFQPLVDTWQSTIHAAIHSGTSSSLLTALPTPTMAMHLTYFTSLLFQLCYTLRSTTSSFPSMQDLGLAESIKHQLPLLGVGVGPELISLLSSIADSVSETCSPLPTAAASTTQGLAPTPAPVPARITSLLSIPSSLYPIVLGKWVSFATNGGVILPPLCSRGTSTSTSTSTTAASVLSSPPNPSLLPASAAGSPFMPGTDSEYEDYELDFDVDVDMEMAIPVSGSYIPASAHGQQQQHYGNGHHHQQLHGQGQHWTSTGGWPVTVSVSTPEESSTSMGAHAGMFWGQGQGQSQGHGHHHGTGGWGQGR</sequence>
<evidence type="ECO:0000256" key="2">
    <source>
        <dbReference type="ARBA" id="ARBA00023015"/>
    </source>
</evidence>
<dbReference type="GO" id="GO:0005634">
    <property type="term" value="C:nucleus"/>
    <property type="evidence" value="ECO:0007669"/>
    <property type="project" value="UniProtKB-SubCell"/>
</dbReference>
<feature type="domain" description="Zn(2)-C6 fungal-type" evidence="7">
    <location>
        <begin position="16"/>
        <end position="49"/>
    </location>
</feature>
<dbReference type="PANTHER" id="PTHR31845">
    <property type="entry name" value="FINGER DOMAIN PROTEIN, PUTATIVE-RELATED"/>
    <property type="match status" value="1"/>
</dbReference>
<evidence type="ECO:0000313" key="8">
    <source>
        <dbReference type="EMBL" id="KAK3396691.1"/>
    </source>
</evidence>
<gene>
    <name evidence="8" type="ORF">B0T20DRAFT_502263</name>
</gene>
<dbReference type="InterPro" id="IPR051089">
    <property type="entry name" value="prtT"/>
</dbReference>
<evidence type="ECO:0000256" key="5">
    <source>
        <dbReference type="ARBA" id="ARBA00023242"/>
    </source>
</evidence>
<keyword evidence="5" id="KW-0539">Nucleus</keyword>
<keyword evidence="9" id="KW-1185">Reference proteome</keyword>
<dbReference type="Proteomes" id="UP001281003">
    <property type="component" value="Unassembled WGS sequence"/>
</dbReference>
<dbReference type="GO" id="GO:0000981">
    <property type="term" value="F:DNA-binding transcription factor activity, RNA polymerase II-specific"/>
    <property type="evidence" value="ECO:0007669"/>
    <property type="project" value="InterPro"/>
</dbReference>
<feature type="region of interest" description="Disordered" evidence="6">
    <location>
        <begin position="640"/>
        <end position="662"/>
    </location>
</feature>
<feature type="region of interest" description="Disordered" evidence="6">
    <location>
        <begin position="714"/>
        <end position="738"/>
    </location>
</feature>
<feature type="region of interest" description="Disordered" evidence="6">
    <location>
        <begin position="102"/>
        <end position="170"/>
    </location>
</feature>
<keyword evidence="3" id="KW-0238">DNA-binding</keyword>
<dbReference type="GO" id="GO:0008270">
    <property type="term" value="F:zinc ion binding"/>
    <property type="evidence" value="ECO:0007669"/>
    <property type="project" value="InterPro"/>
</dbReference>
<name>A0AAE0PB29_SORBR</name>
<dbReference type="PANTHER" id="PTHR31845:SF10">
    <property type="entry name" value="ZN(II)2CYS6 TRANSCRIPTION FACTOR (EUROFUNG)"/>
    <property type="match status" value="1"/>
</dbReference>
<feature type="compositionally biased region" description="Low complexity" evidence="6">
    <location>
        <begin position="643"/>
        <end position="662"/>
    </location>
</feature>
<dbReference type="PROSITE" id="PS00463">
    <property type="entry name" value="ZN2_CY6_FUNGAL_1"/>
    <property type="match status" value="1"/>
</dbReference>
<feature type="region of interest" description="Disordered" evidence="6">
    <location>
        <begin position="52"/>
        <end position="78"/>
    </location>
</feature>
<reference evidence="8" key="2">
    <citation type="submission" date="2023-07" db="EMBL/GenBank/DDBJ databases">
        <authorList>
            <consortium name="Lawrence Berkeley National Laboratory"/>
            <person name="Haridas S."/>
            <person name="Hensen N."/>
            <person name="Bonometti L."/>
            <person name="Westerberg I."/>
            <person name="Brannstrom I.O."/>
            <person name="Guillou S."/>
            <person name="Cros-Aarteil S."/>
            <person name="Calhoun S."/>
            <person name="Kuo A."/>
            <person name="Mondo S."/>
            <person name="Pangilinan J."/>
            <person name="Riley R."/>
            <person name="LaButti K."/>
            <person name="Andreopoulos B."/>
            <person name="Lipzen A."/>
            <person name="Chen C."/>
            <person name="Yanf M."/>
            <person name="Daum C."/>
            <person name="Ng V."/>
            <person name="Clum A."/>
            <person name="Steindorff A."/>
            <person name="Ohm R."/>
            <person name="Martin F."/>
            <person name="Silar P."/>
            <person name="Natvig D."/>
            <person name="Lalanne C."/>
            <person name="Gautier V."/>
            <person name="Ament-velasquez S.L."/>
            <person name="Kruys A."/>
            <person name="Hutchinson M.I."/>
            <person name="Powell A.J."/>
            <person name="Barry K."/>
            <person name="Miller A.N."/>
            <person name="Grigoriev I.V."/>
            <person name="Debuchy R."/>
            <person name="Gladieux P."/>
            <person name="Thoren M.H."/>
            <person name="Johannesson H."/>
        </authorList>
    </citation>
    <scope>NUCLEOTIDE SEQUENCE</scope>
    <source>
        <strain evidence="8">FGSC 1904</strain>
    </source>
</reference>
<evidence type="ECO:0000256" key="6">
    <source>
        <dbReference type="SAM" id="MobiDB-lite"/>
    </source>
</evidence>